<dbReference type="SMART" id="SM00289">
    <property type="entry name" value="WR1"/>
    <property type="match status" value="3"/>
</dbReference>
<feature type="chain" id="PRO_5042047327" evidence="2">
    <location>
        <begin position="21"/>
        <end position="500"/>
    </location>
</feature>
<dbReference type="Proteomes" id="UP001208570">
    <property type="component" value="Unassembled WGS sequence"/>
</dbReference>
<dbReference type="SUPFAM" id="SSF57362">
    <property type="entry name" value="BPTI-like"/>
    <property type="match status" value="1"/>
</dbReference>
<evidence type="ECO:0000256" key="1">
    <source>
        <dbReference type="SAM" id="MobiDB-lite"/>
    </source>
</evidence>
<dbReference type="InterPro" id="IPR008197">
    <property type="entry name" value="WAP_dom"/>
</dbReference>
<dbReference type="InterPro" id="IPR028150">
    <property type="entry name" value="Lustrin_cystein"/>
</dbReference>
<accession>A0AAD9J0E1</accession>
<keyword evidence="2" id="KW-0732">Signal</keyword>
<keyword evidence="6" id="KW-1185">Reference proteome</keyword>
<name>A0AAD9J0E1_9ANNE</name>
<dbReference type="PROSITE" id="PS51390">
    <property type="entry name" value="WAP"/>
    <property type="match status" value="1"/>
</dbReference>
<dbReference type="Pfam" id="PF14625">
    <property type="entry name" value="Lustrin_cystein"/>
    <property type="match status" value="2"/>
</dbReference>
<sequence>MDKELLTLCLLLAVVSMSRGQDGCPVLPPGSVGFCEELCLNDADCTRGHKCCSNGCGHMCTACVPVTCDQPGCHMAKDNINNCDYCLCENPRRNCDTIDCPDGQRCVLRDVKCIKAPCLPVPTCVDIDKKCKYPLLTTTGDIYNCGSRGNSCPEGYICQIDSAAMSKVCCPNKEVCPPVDCASQCRLKKDENGCEFCDCSDPCPVFDCPPWCSKTGRNDKGCEECSCDDTCIPIFCSPDELGCKLKKDDKGCEIYIDKKCKYPLLTTTGDIYNCGSRGNSCPEGYICQIDSAAMSKVCCPNKEVCPPVDCASQCRLKKDENGCEFCDCSDPCPVFDCPPWCSKTGRNDKGCEECSCDDTCIPIFCSPDELGCKLKKDDKGCEIYLPRPPIDRRCAALPRVTSCFFRFGFRYVFDATDGKCRRLRGNTCSSSLNTFRTMEECTQACEAPDPWINLQPPQPTNWWLPYVRASRLEPRFPGMKLPRQPPRVTQPWRRARTTRG</sequence>
<dbReference type="InterPro" id="IPR006150">
    <property type="entry name" value="Cys_repeat_1"/>
</dbReference>
<dbReference type="InterPro" id="IPR002223">
    <property type="entry name" value="Kunitz_BPTI"/>
</dbReference>
<evidence type="ECO:0000256" key="2">
    <source>
        <dbReference type="SAM" id="SignalP"/>
    </source>
</evidence>
<gene>
    <name evidence="5" type="ORF">LSH36_772g00090</name>
</gene>
<organism evidence="5 6">
    <name type="scientific">Paralvinella palmiformis</name>
    <dbReference type="NCBI Taxonomy" id="53620"/>
    <lineage>
        <taxon>Eukaryota</taxon>
        <taxon>Metazoa</taxon>
        <taxon>Spiralia</taxon>
        <taxon>Lophotrochozoa</taxon>
        <taxon>Annelida</taxon>
        <taxon>Polychaeta</taxon>
        <taxon>Sedentaria</taxon>
        <taxon>Canalipalpata</taxon>
        <taxon>Terebellida</taxon>
        <taxon>Terebelliformia</taxon>
        <taxon>Alvinellidae</taxon>
        <taxon>Paralvinella</taxon>
    </lineage>
</organism>
<feature type="region of interest" description="Disordered" evidence="1">
    <location>
        <begin position="477"/>
        <end position="500"/>
    </location>
</feature>
<dbReference type="InterPro" id="IPR036645">
    <property type="entry name" value="Elafin-like_sf"/>
</dbReference>
<dbReference type="GO" id="GO:0004867">
    <property type="term" value="F:serine-type endopeptidase inhibitor activity"/>
    <property type="evidence" value="ECO:0007669"/>
    <property type="project" value="InterPro"/>
</dbReference>
<evidence type="ECO:0000259" key="3">
    <source>
        <dbReference type="PROSITE" id="PS50279"/>
    </source>
</evidence>
<evidence type="ECO:0000259" key="4">
    <source>
        <dbReference type="PROSITE" id="PS51390"/>
    </source>
</evidence>
<dbReference type="AlphaFoldDB" id="A0AAD9J0E1"/>
<dbReference type="PROSITE" id="PS50279">
    <property type="entry name" value="BPTI_KUNITZ_2"/>
    <property type="match status" value="1"/>
</dbReference>
<feature type="domain" description="WAP" evidence="4">
    <location>
        <begin position="15"/>
        <end position="66"/>
    </location>
</feature>
<dbReference type="EMBL" id="JAODUP010000772">
    <property type="protein sequence ID" value="KAK2144267.1"/>
    <property type="molecule type" value="Genomic_DNA"/>
</dbReference>
<protein>
    <submittedName>
        <fullName evidence="5">Uncharacterized protein</fullName>
    </submittedName>
</protein>
<evidence type="ECO:0000313" key="5">
    <source>
        <dbReference type="EMBL" id="KAK2144267.1"/>
    </source>
</evidence>
<reference evidence="5" key="1">
    <citation type="journal article" date="2023" name="Mol. Biol. Evol.">
        <title>Third-Generation Sequencing Reveals the Adaptive Role of the Epigenome in Three Deep-Sea Polychaetes.</title>
        <authorList>
            <person name="Perez M."/>
            <person name="Aroh O."/>
            <person name="Sun Y."/>
            <person name="Lan Y."/>
            <person name="Juniper S.K."/>
            <person name="Young C.R."/>
            <person name="Angers B."/>
            <person name="Qian P.Y."/>
        </authorList>
    </citation>
    <scope>NUCLEOTIDE SEQUENCE</scope>
    <source>
        <strain evidence="5">P08H-3</strain>
    </source>
</reference>
<feature type="domain" description="BPTI/Kunitz inhibitor" evidence="3">
    <location>
        <begin position="394"/>
        <end position="445"/>
    </location>
</feature>
<proteinExistence type="predicted"/>
<dbReference type="SMART" id="SM00217">
    <property type="entry name" value="WAP"/>
    <property type="match status" value="1"/>
</dbReference>
<dbReference type="SUPFAM" id="SSF57256">
    <property type="entry name" value="Elafin-like"/>
    <property type="match status" value="1"/>
</dbReference>
<feature type="signal peptide" evidence="2">
    <location>
        <begin position="1"/>
        <end position="20"/>
    </location>
</feature>
<dbReference type="InterPro" id="IPR036880">
    <property type="entry name" value="Kunitz_BPTI_sf"/>
</dbReference>
<evidence type="ECO:0000313" key="6">
    <source>
        <dbReference type="Proteomes" id="UP001208570"/>
    </source>
</evidence>
<dbReference type="GO" id="GO:0005576">
    <property type="term" value="C:extracellular region"/>
    <property type="evidence" value="ECO:0007669"/>
    <property type="project" value="InterPro"/>
</dbReference>
<comment type="caution">
    <text evidence="5">The sequence shown here is derived from an EMBL/GenBank/DDBJ whole genome shotgun (WGS) entry which is preliminary data.</text>
</comment>